<dbReference type="EMBL" id="BNEK01000002">
    <property type="protein sequence ID" value="GHJ26089.1"/>
    <property type="molecule type" value="Genomic_DNA"/>
</dbReference>
<evidence type="ECO:0000313" key="1">
    <source>
        <dbReference type="EMBL" id="GHJ26089.1"/>
    </source>
</evidence>
<reference evidence="1" key="1">
    <citation type="submission" date="2024-05" db="EMBL/GenBank/DDBJ databases">
        <title>Whole genome shotgun sequence of Streptomyces hygroscopicus NBRC 113678.</title>
        <authorList>
            <person name="Komaki H."/>
            <person name="Tamura T."/>
        </authorList>
    </citation>
    <scope>NUCLEOTIDE SEQUENCE</scope>
    <source>
        <strain evidence="1">N11-34</strain>
    </source>
</reference>
<dbReference type="Proteomes" id="UP001054854">
    <property type="component" value="Unassembled WGS sequence"/>
</dbReference>
<organism evidence="1 2">
    <name type="scientific">Streptomyces hygroscopicus</name>
    <dbReference type="NCBI Taxonomy" id="1912"/>
    <lineage>
        <taxon>Bacteria</taxon>
        <taxon>Bacillati</taxon>
        <taxon>Actinomycetota</taxon>
        <taxon>Actinomycetes</taxon>
        <taxon>Kitasatosporales</taxon>
        <taxon>Streptomycetaceae</taxon>
        <taxon>Streptomyces</taxon>
        <taxon>Streptomyces violaceusniger group</taxon>
    </lineage>
</organism>
<comment type="caution">
    <text evidence="1">The sequence shown here is derived from an EMBL/GenBank/DDBJ whole genome shotgun (WGS) entry which is preliminary data.</text>
</comment>
<evidence type="ECO:0008006" key="3">
    <source>
        <dbReference type="Google" id="ProtNLM"/>
    </source>
</evidence>
<dbReference type="RefSeq" id="WP_060950854.1">
    <property type="nucleotide sequence ID" value="NZ_BBON01000024.1"/>
</dbReference>
<proteinExistence type="predicted"/>
<evidence type="ECO:0000313" key="2">
    <source>
        <dbReference type="Proteomes" id="UP001054854"/>
    </source>
</evidence>
<keyword evidence="2" id="KW-1185">Reference proteome</keyword>
<accession>A0ABQ3TRX5</accession>
<protein>
    <recommendedName>
        <fullName evidence="3">Cysteine dioxygenase</fullName>
    </recommendedName>
</protein>
<name>A0ABQ3TRX5_STRHY</name>
<sequence length="220" mass="24598">MSIEIMKEAFQGVDWGELQRVHEAAAKALPALSDPAVLGLLWDRMRGSEELASKSERFNAFEKYVLHDDPGSGLRLRLHIFSEEAVEEAHNHRASFSSLILHGSYRHLLYGNVEDIWGAEESPATRPEPRFIQEQLPGTSYTLHHAFVHSTYASPGTVSLVIQGPRDRSSFRIYDLAKGLTRTRLGAAAAQGVQEPGERKLTDRDLDLTRNRLAEAGLLR</sequence>
<gene>
    <name evidence="1" type="ORF">TPA0910_05220</name>
</gene>
<dbReference type="SUPFAM" id="SSF51182">
    <property type="entry name" value="RmlC-like cupins"/>
    <property type="match status" value="1"/>
</dbReference>
<dbReference type="InterPro" id="IPR011051">
    <property type="entry name" value="RmlC_Cupin_sf"/>
</dbReference>